<dbReference type="GO" id="GO:0047617">
    <property type="term" value="F:fatty acyl-CoA hydrolase activity"/>
    <property type="evidence" value="ECO:0007669"/>
    <property type="project" value="TreeGrafter"/>
</dbReference>
<keyword evidence="2" id="KW-0378">Hydrolase</keyword>
<dbReference type="InterPro" id="IPR006684">
    <property type="entry name" value="YbgC/YbaW"/>
</dbReference>
<dbReference type="Gene3D" id="3.10.129.10">
    <property type="entry name" value="Hotdog Thioesterase"/>
    <property type="match status" value="1"/>
</dbReference>
<dbReference type="HOGENOM" id="CLU_101141_3_3_0"/>
<evidence type="ECO:0000313" key="3">
    <source>
        <dbReference type="EMBL" id="AIH04431.1"/>
    </source>
</evidence>
<sequence length="133" mass="15737">MVSEITYRVIYGDTDSGKVMYYGNYLRVMEIARTEFIRNNAGISYKEIEEKYKLLLPVVEVYVRYKHPAFYDDLLVVATKIKELKPHKIIFEYTFKRQNLLVAEGYTVHVPINHQGKLIKFPEELFNLLKNLV</sequence>
<organism evidence="3 4">
    <name type="scientific">Thermodesulfobacterium commune DSM 2178</name>
    <dbReference type="NCBI Taxonomy" id="289377"/>
    <lineage>
        <taxon>Bacteria</taxon>
        <taxon>Pseudomonadati</taxon>
        <taxon>Thermodesulfobacteriota</taxon>
        <taxon>Thermodesulfobacteria</taxon>
        <taxon>Thermodesulfobacteriales</taxon>
        <taxon>Thermodesulfobacteriaceae</taxon>
        <taxon>Thermodesulfobacterium</taxon>
    </lineage>
</organism>
<proteinExistence type="inferred from homology"/>
<dbReference type="InterPro" id="IPR050563">
    <property type="entry name" value="4-hydroxybenzoyl-CoA_TE"/>
</dbReference>
<evidence type="ECO:0000256" key="2">
    <source>
        <dbReference type="ARBA" id="ARBA00022801"/>
    </source>
</evidence>
<dbReference type="eggNOG" id="COG0824">
    <property type="taxonomic scope" value="Bacteria"/>
</dbReference>
<dbReference type="RefSeq" id="WP_028841522.1">
    <property type="nucleotide sequence ID" value="NZ_CP008796.1"/>
</dbReference>
<dbReference type="PANTHER" id="PTHR31793">
    <property type="entry name" value="4-HYDROXYBENZOYL-COA THIOESTERASE FAMILY MEMBER"/>
    <property type="match status" value="1"/>
</dbReference>
<dbReference type="OrthoDB" id="9800856at2"/>
<dbReference type="PANTHER" id="PTHR31793:SF27">
    <property type="entry name" value="NOVEL THIOESTERASE SUPERFAMILY DOMAIN AND SAPOSIN A-TYPE DOMAIN CONTAINING PROTEIN (0610012H03RIK)"/>
    <property type="match status" value="1"/>
</dbReference>
<dbReference type="AlphaFoldDB" id="A0A075WU68"/>
<reference evidence="3 4" key="1">
    <citation type="journal article" date="2015" name="Genome Announc.">
        <title>Genome Sequence of a Sulfate-Reducing Thermophilic Bacterium, Thermodesulfobacterium commune DSM 2178T (Phylum Thermodesulfobacteria).</title>
        <authorList>
            <person name="Bhatnagar S."/>
            <person name="Badger J.H."/>
            <person name="Madupu R."/>
            <person name="Khouri H.M."/>
            <person name="O'Connor E.M."/>
            <person name="Robb F.T."/>
            <person name="Ward N.L."/>
            <person name="Eisen J.A."/>
        </authorList>
    </citation>
    <scope>NUCLEOTIDE SEQUENCE [LARGE SCALE GENOMIC DNA]</scope>
    <source>
        <strain evidence="3 4">DSM 2178</strain>
    </source>
</reference>
<dbReference type="STRING" id="289377.HL41_06725"/>
<dbReference type="PIRSF" id="PIRSF003230">
    <property type="entry name" value="YbgC"/>
    <property type="match status" value="1"/>
</dbReference>
<dbReference type="EMBL" id="CP008796">
    <property type="protein sequence ID" value="AIH04431.1"/>
    <property type="molecule type" value="Genomic_DNA"/>
</dbReference>
<protein>
    <submittedName>
        <fullName evidence="3">Thioesterase</fullName>
    </submittedName>
</protein>
<accession>A0A075WU68</accession>
<name>A0A075WU68_9BACT</name>
<dbReference type="CDD" id="cd00586">
    <property type="entry name" value="4HBT"/>
    <property type="match status" value="1"/>
</dbReference>
<dbReference type="NCBIfam" id="TIGR00051">
    <property type="entry name" value="YbgC/FadM family acyl-CoA thioesterase"/>
    <property type="match status" value="1"/>
</dbReference>
<evidence type="ECO:0000313" key="4">
    <source>
        <dbReference type="Proteomes" id="UP000028481"/>
    </source>
</evidence>
<dbReference type="Proteomes" id="UP000028481">
    <property type="component" value="Chromosome"/>
</dbReference>
<dbReference type="InterPro" id="IPR029069">
    <property type="entry name" value="HotDog_dom_sf"/>
</dbReference>
<evidence type="ECO:0000256" key="1">
    <source>
        <dbReference type="ARBA" id="ARBA00005953"/>
    </source>
</evidence>
<keyword evidence="4" id="KW-1185">Reference proteome</keyword>
<dbReference type="Pfam" id="PF13279">
    <property type="entry name" value="4HBT_2"/>
    <property type="match status" value="1"/>
</dbReference>
<dbReference type="KEGG" id="tcm:HL41_06725"/>
<dbReference type="PaxDb" id="289377-HL41_06725"/>
<dbReference type="SUPFAM" id="SSF54637">
    <property type="entry name" value="Thioesterase/thiol ester dehydrase-isomerase"/>
    <property type="match status" value="1"/>
</dbReference>
<comment type="similarity">
    <text evidence="1">Belongs to the 4-hydroxybenzoyl-CoA thioesterase family.</text>
</comment>
<gene>
    <name evidence="3" type="ORF">HL41_06725</name>
</gene>